<keyword evidence="3" id="KW-1185">Reference proteome</keyword>
<gene>
    <name evidence="2" type="ORF">B2J93_3778</name>
</gene>
<proteinExistence type="predicted"/>
<comment type="caution">
    <text evidence="2">The sequence shown here is derived from an EMBL/GenBank/DDBJ whole genome shotgun (WGS) entry which is preliminary data.</text>
</comment>
<evidence type="ECO:0000256" key="1">
    <source>
        <dbReference type="SAM" id="MobiDB-lite"/>
    </source>
</evidence>
<dbReference type="InParanoid" id="A0A218YXS1"/>
<dbReference type="Proteomes" id="UP000242519">
    <property type="component" value="Unassembled WGS sequence"/>
</dbReference>
<organism evidence="2 3">
    <name type="scientific">Diplocarpon coronariae</name>
    <dbReference type="NCBI Taxonomy" id="2795749"/>
    <lineage>
        <taxon>Eukaryota</taxon>
        <taxon>Fungi</taxon>
        <taxon>Dikarya</taxon>
        <taxon>Ascomycota</taxon>
        <taxon>Pezizomycotina</taxon>
        <taxon>Leotiomycetes</taxon>
        <taxon>Helotiales</taxon>
        <taxon>Drepanopezizaceae</taxon>
        <taxon>Diplocarpon</taxon>
    </lineage>
</organism>
<name>A0A218YXS1_9HELO</name>
<accession>A0A218YXS1</accession>
<dbReference type="AlphaFoldDB" id="A0A218YXS1"/>
<dbReference type="EMBL" id="MZNU01000332">
    <property type="protein sequence ID" value="OWP00252.1"/>
    <property type="molecule type" value="Genomic_DNA"/>
</dbReference>
<protein>
    <submittedName>
        <fullName evidence="2">NAD-glutamate dehydrogenase</fullName>
    </submittedName>
</protein>
<feature type="region of interest" description="Disordered" evidence="1">
    <location>
        <begin position="1"/>
        <end position="74"/>
    </location>
</feature>
<sequence>MSWTAQPPQREPVRAASGQFEDSPPVQPQPRPGRVSAQPHGADNPPPTRWTTAARHSSGSSRTSRNGSSWRHQNDHQDRISYICYISHISHISSLSHNQRSPAPTAAIGSDLYSAVQSSYLLGFPRPCIPLSRPFSPS</sequence>
<feature type="compositionally biased region" description="Low complexity" evidence="1">
    <location>
        <begin position="51"/>
        <end position="69"/>
    </location>
</feature>
<reference evidence="2 3" key="1">
    <citation type="submission" date="2017-04" db="EMBL/GenBank/DDBJ databases">
        <title>Draft genome sequence of Marssonina coronaria NL1: causal agent of apple blotch.</title>
        <authorList>
            <person name="Cheng Q."/>
        </authorList>
    </citation>
    <scope>NUCLEOTIDE SEQUENCE [LARGE SCALE GENOMIC DNA]</scope>
    <source>
        <strain evidence="2 3">NL1</strain>
    </source>
</reference>
<evidence type="ECO:0000313" key="2">
    <source>
        <dbReference type="EMBL" id="OWP00252.1"/>
    </source>
</evidence>
<evidence type="ECO:0000313" key="3">
    <source>
        <dbReference type="Proteomes" id="UP000242519"/>
    </source>
</evidence>